<name>A0ABT4DBN7_9CLOT</name>
<feature type="domain" description="HD" evidence="7">
    <location>
        <begin position="19"/>
        <end position="134"/>
    </location>
</feature>
<keyword evidence="3" id="KW-0547">Nucleotide-binding</keyword>
<evidence type="ECO:0000256" key="2">
    <source>
        <dbReference type="ARBA" id="ARBA00022723"/>
    </source>
</evidence>
<dbReference type="SMART" id="SM00471">
    <property type="entry name" value="HDc"/>
    <property type="match status" value="1"/>
</dbReference>
<keyword evidence="9" id="KW-1185">Reference proteome</keyword>
<keyword evidence="5" id="KW-0408">Iron</keyword>
<dbReference type="Gene3D" id="1.10.3210.10">
    <property type="entry name" value="Hypothetical protein af1432"/>
    <property type="match status" value="1"/>
</dbReference>
<evidence type="ECO:0000313" key="8">
    <source>
        <dbReference type="EMBL" id="MCY6959727.1"/>
    </source>
</evidence>
<accession>A0ABT4DBN7</accession>
<comment type="caution">
    <text evidence="8">The sequence shown here is derived from an EMBL/GenBank/DDBJ whole genome shotgun (WGS) entry which is preliminary data.</text>
</comment>
<dbReference type="NCBIfam" id="TIGR00277">
    <property type="entry name" value="HDIG"/>
    <property type="match status" value="1"/>
</dbReference>
<proteinExistence type="predicted"/>
<dbReference type="PROSITE" id="PS51831">
    <property type="entry name" value="HD"/>
    <property type="match status" value="1"/>
</dbReference>
<comment type="catalytic activity">
    <reaction evidence="6">
        <text>P(1),P(4)-bis(5'-adenosyl) tetraphosphate + H2O = 2 ADP + 2 H(+)</text>
        <dbReference type="Rhea" id="RHEA:24252"/>
        <dbReference type="ChEBI" id="CHEBI:15377"/>
        <dbReference type="ChEBI" id="CHEBI:15378"/>
        <dbReference type="ChEBI" id="CHEBI:58141"/>
        <dbReference type="ChEBI" id="CHEBI:456216"/>
        <dbReference type="EC" id="3.6.1.41"/>
    </reaction>
</comment>
<evidence type="ECO:0000256" key="5">
    <source>
        <dbReference type="ARBA" id="ARBA00023004"/>
    </source>
</evidence>
<dbReference type="InterPro" id="IPR005249">
    <property type="entry name" value="YqeK"/>
</dbReference>
<organism evidence="8 9">
    <name type="scientific">Clostridium brassicae</name>
    <dbReference type="NCBI Taxonomy" id="2999072"/>
    <lineage>
        <taxon>Bacteria</taxon>
        <taxon>Bacillati</taxon>
        <taxon>Bacillota</taxon>
        <taxon>Clostridia</taxon>
        <taxon>Eubacteriales</taxon>
        <taxon>Clostridiaceae</taxon>
        <taxon>Clostridium</taxon>
    </lineage>
</organism>
<reference evidence="8" key="1">
    <citation type="submission" date="2022-12" db="EMBL/GenBank/DDBJ databases">
        <title>Clostridium sp. nov., isolated from industrial wastewater.</title>
        <authorList>
            <person name="Jiayan W."/>
        </authorList>
    </citation>
    <scope>NUCLEOTIDE SEQUENCE</scope>
    <source>
        <strain evidence="8">ZC22-4</strain>
    </source>
</reference>
<sequence>MWTEDKIVQYLKENLKESRFKHSISVMDTAIKLADIYGEDIEKAKIAGLVHDCAKYLQRERMLSVAREYGYDITKVCFKNSSLLHGVAGAYVAKNIIGIEDEDILNSIAYHTTGRRNMSMLEKIIFIADYIEPLRDFPGVDVVREMAFKDIDKSLIMAFDRTIKYVIEKGQLLHNDTVEARNYMICEKYVEEI</sequence>
<dbReference type="CDD" id="cd00077">
    <property type="entry name" value="HDc"/>
    <property type="match status" value="1"/>
</dbReference>
<evidence type="ECO:0000256" key="6">
    <source>
        <dbReference type="ARBA" id="ARBA00049417"/>
    </source>
</evidence>
<dbReference type="InterPro" id="IPR006675">
    <property type="entry name" value="HDIG_dom"/>
</dbReference>
<dbReference type="EMBL" id="JAPQFJ010000015">
    <property type="protein sequence ID" value="MCY6959727.1"/>
    <property type="molecule type" value="Genomic_DNA"/>
</dbReference>
<keyword evidence="2" id="KW-0479">Metal-binding</keyword>
<keyword evidence="4 8" id="KW-0378">Hydrolase</keyword>
<dbReference type="InterPro" id="IPR051094">
    <property type="entry name" value="Diverse_Catalytic_Enzymes"/>
</dbReference>
<evidence type="ECO:0000256" key="4">
    <source>
        <dbReference type="ARBA" id="ARBA00022801"/>
    </source>
</evidence>
<dbReference type="NCBIfam" id="TIGR00488">
    <property type="entry name" value="bis(5'-nucleosyl)-tetraphosphatase (symmetrical) YqeK"/>
    <property type="match status" value="1"/>
</dbReference>
<dbReference type="SUPFAM" id="SSF109604">
    <property type="entry name" value="HD-domain/PDEase-like"/>
    <property type="match status" value="1"/>
</dbReference>
<dbReference type="Proteomes" id="UP001144612">
    <property type="component" value="Unassembled WGS sequence"/>
</dbReference>
<evidence type="ECO:0000313" key="9">
    <source>
        <dbReference type="Proteomes" id="UP001144612"/>
    </source>
</evidence>
<evidence type="ECO:0000256" key="3">
    <source>
        <dbReference type="ARBA" id="ARBA00022741"/>
    </source>
</evidence>
<protein>
    <recommendedName>
        <fullName evidence="1">bis(5'-nucleosyl)-tetraphosphatase (symmetrical)</fullName>
        <ecNumber evidence="1">3.6.1.41</ecNumber>
    </recommendedName>
</protein>
<dbReference type="InterPro" id="IPR006674">
    <property type="entry name" value="HD_domain"/>
</dbReference>
<evidence type="ECO:0000256" key="1">
    <source>
        <dbReference type="ARBA" id="ARBA00012506"/>
    </source>
</evidence>
<dbReference type="EC" id="3.6.1.41" evidence="1"/>
<gene>
    <name evidence="8" type="primary">yqeK</name>
    <name evidence="8" type="ORF">OW729_13995</name>
</gene>
<dbReference type="Pfam" id="PF01966">
    <property type="entry name" value="HD"/>
    <property type="match status" value="1"/>
</dbReference>
<dbReference type="RefSeq" id="WP_268062161.1">
    <property type="nucleotide sequence ID" value="NZ_JAPQFJ010000015.1"/>
</dbReference>
<evidence type="ECO:0000259" key="7">
    <source>
        <dbReference type="PROSITE" id="PS51831"/>
    </source>
</evidence>
<dbReference type="PANTHER" id="PTHR35795:SF1">
    <property type="entry name" value="BIS(5'-NUCLEOSYL)-TETRAPHOSPHATASE, SYMMETRICAL"/>
    <property type="match status" value="1"/>
</dbReference>
<dbReference type="PANTHER" id="PTHR35795">
    <property type="entry name" value="SLR1885 PROTEIN"/>
    <property type="match status" value="1"/>
</dbReference>
<dbReference type="GO" id="GO:0008803">
    <property type="term" value="F:bis(5'-nucleosyl)-tetraphosphatase (symmetrical) activity"/>
    <property type="evidence" value="ECO:0007669"/>
    <property type="project" value="UniProtKB-EC"/>
</dbReference>
<dbReference type="InterPro" id="IPR003607">
    <property type="entry name" value="HD/PDEase_dom"/>
</dbReference>